<sequence>MFKLSGKTLILALALVPLMAAHAQSKDPIVVGSILDETGGLNIYGKAMAESTRLAIEDINSSGGVLGRQLKLVSYDAQSNNANYSQYANQLALRDKAVVIMGGITSASREAIRPVADRNKTLYFYNEQYEGGVCDKNVFSTGIVPSQQLAPLVDYAVKHYGKHLYVLAADYNYGHISADWVKTYATKAGAQVVGTDFIPLDVAEFGSIITKLQDSKPDVVVSLLVGGNHIAFYRQFASAGLNGKMTIVSPTFGLGNEQTVLDAKEAKGIVAIYPYFQEVKTPENTAFMALWSKKYGANHGYITDSAVAVWNGWHLWAKAVQKAGTTDRAKVIEALESGISIESPSGTVTMDGPSHHVIQNTYFAQANDSHGFTIVGDQKAVPPAFEKEKCDLIRNPGLHTQFLPGQ</sequence>
<evidence type="ECO:0000313" key="5">
    <source>
        <dbReference type="EMBL" id="CAB3794559.1"/>
    </source>
</evidence>
<evidence type="ECO:0000313" key="6">
    <source>
        <dbReference type="Proteomes" id="UP000494115"/>
    </source>
</evidence>
<dbReference type="PANTHER" id="PTHR47628">
    <property type="match status" value="1"/>
</dbReference>
<comment type="similarity">
    <text evidence="1">Belongs to the leucine-binding protein family.</text>
</comment>
<proteinExistence type="inferred from homology"/>
<dbReference type="SUPFAM" id="SSF53822">
    <property type="entry name" value="Periplasmic binding protein-like I"/>
    <property type="match status" value="1"/>
</dbReference>
<feature type="signal peptide" evidence="3">
    <location>
        <begin position="1"/>
        <end position="23"/>
    </location>
</feature>
<keyword evidence="6" id="KW-1185">Reference proteome</keyword>
<dbReference type="PANTHER" id="PTHR47628:SF1">
    <property type="entry name" value="ALIPHATIC AMIDASE EXPRESSION-REGULATING PROTEIN"/>
    <property type="match status" value="1"/>
</dbReference>
<evidence type="ECO:0000256" key="1">
    <source>
        <dbReference type="ARBA" id="ARBA00010062"/>
    </source>
</evidence>
<dbReference type="InterPro" id="IPR028081">
    <property type="entry name" value="Leu-bd"/>
</dbReference>
<dbReference type="Pfam" id="PF13458">
    <property type="entry name" value="Peripla_BP_6"/>
    <property type="match status" value="1"/>
</dbReference>
<feature type="domain" description="Leucine-binding protein" evidence="4">
    <location>
        <begin position="28"/>
        <end position="368"/>
    </location>
</feature>
<gene>
    <name evidence="5" type="primary">amiC_6</name>
    <name evidence="5" type="ORF">LMG28138_03732</name>
</gene>
<dbReference type="Proteomes" id="UP000494115">
    <property type="component" value="Unassembled WGS sequence"/>
</dbReference>
<evidence type="ECO:0000256" key="2">
    <source>
        <dbReference type="ARBA" id="ARBA00022729"/>
    </source>
</evidence>
<dbReference type="RefSeq" id="WP_175106230.1">
    <property type="nucleotide sequence ID" value="NZ_CADIKM010000019.1"/>
</dbReference>
<dbReference type="InterPro" id="IPR028082">
    <property type="entry name" value="Peripla_BP_I"/>
</dbReference>
<evidence type="ECO:0000259" key="4">
    <source>
        <dbReference type="Pfam" id="PF13458"/>
    </source>
</evidence>
<dbReference type="EMBL" id="CADIKM010000019">
    <property type="protein sequence ID" value="CAB3794559.1"/>
    <property type="molecule type" value="Genomic_DNA"/>
</dbReference>
<name>A0A6S7BC80_9BURK</name>
<dbReference type="Gene3D" id="3.40.50.2300">
    <property type="match status" value="2"/>
</dbReference>
<keyword evidence="2 3" id="KW-0732">Signal</keyword>
<protein>
    <submittedName>
        <fullName evidence="5">Aliphatic amidase expression-regulating protein</fullName>
    </submittedName>
</protein>
<accession>A0A6S7BC80</accession>
<reference evidence="5 6" key="1">
    <citation type="submission" date="2020-04" db="EMBL/GenBank/DDBJ databases">
        <authorList>
            <person name="De Canck E."/>
        </authorList>
    </citation>
    <scope>NUCLEOTIDE SEQUENCE [LARGE SCALE GENOMIC DNA]</scope>
    <source>
        <strain evidence="5 6">LMG 28138</strain>
    </source>
</reference>
<dbReference type="CDD" id="cd06356">
    <property type="entry name" value="PBP1_amide_urea_BP-like"/>
    <property type="match status" value="1"/>
</dbReference>
<dbReference type="AlphaFoldDB" id="A0A6S7BC80"/>
<evidence type="ECO:0000256" key="3">
    <source>
        <dbReference type="SAM" id="SignalP"/>
    </source>
</evidence>
<feature type="chain" id="PRO_5028842392" evidence="3">
    <location>
        <begin position="24"/>
        <end position="406"/>
    </location>
</feature>
<organism evidence="5 6">
    <name type="scientific">Pararobbsia alpina</name>
    <dbReference type="NCBI Taxonomy" id="621374"/>
    <lineage>
        <taxon>Bacteria</taxon>
        <taxon>Pseudomonadati</taxon>
        <taxon>Pseudomonadota</taxon>
        <taxon>Betaproteobacteria</taxon>
        <taxon>Burkholderiales</taxon>
        <taxon>Burkholderiaceae</taxon>
        <taxon>Pararobbsia</taxon>
    </lineage>
</organism>